<feature type="compositionally biased region" description="Low complexity" evidence="5">
    <location>
        <begin position="206"/>
        <end position="216"/>
    </location>
</feature>
<feature type="region of interest" description="Disordered" evidence="5">
    <location>
        <begin position="43"/>
        <end position="143"/>
    </location>
</feature>
<dbReference type="SUPFAM" id="SSF57850">
    <property type="entry name" value="RING/U-box"/>
    <property type="match status" value="1"/>
</dbReference>
<dbReference type="STRING" id="2010991.A0A3M2RY91"/>
<keyword evidence="2 4" id="KW-0863">Zinc-finger</keyword>
<dbReference type="InterPro" id="IPR017907">
    <property type="entry name" value="Znf_RING_CS"/>
</dbReference>
<comment type="caution">
    <text evidence="7">The sequence shown here is derived from an EMBL/GenBank/DDBJ whole genome shotgun (WGS) entry which is preliminary data.</text>
</comment>
<feature type="region of interest" description="Disordered" evidence="5">
    <location>
        <begin position="305"/>
        <end position="363"/>
    </location>
</feature>
<dbReference type="Pfam" id="PF13920">
    <property type="entry name" value="zf-C3HC4_3"/>
    <property type="match status" value="1"/>
</dbReference>
<feature type="compositionally biased region" description="Polar residues" evidence="5">
    <location>
        <begin position="217"/>
        <end position="236"/>
    </location>
</feature>
<evidence type="ECO:0000256" key="2">
    <source>
        <dbReference type="ARBA" id="ARBA00022771"/>
    </source>
</evidence>
<reference evidence="7 8" key="1">
    <citation type="submission" date="2017-06" db="EMBL/GenBank/DDBJ databases">
        <title>Comparative genomic analysis of Ambrosia Fusariam Clade fungi.</title>
        <authorList>
            <person name="Stajich J.E."/>
            <person name="Carrillo J."/>
            <person name="Kijimoto T."/>
            <person name="Eskalen A."/>
            <person name="O'Donnell K."/>
            <person name="Kasson M."/>
        </authorList>
    </citation>
    <scope>NUCLEOTIDE SEQUENCE [LARGE SCALE GENOMIC DNA]</scope>
    <source>
        <strain evidence="7">UCR3666</strain>
    </source>
</reference>
<feature type="compositionally biased region" description="Low complexity" evidence="5">
    <location>
        <begin position="324"/>
        <end position="335"/>
    </location>
</feature>
<evidence type="ECO:0000256" key="5">
    <source>
        <dbReference type="SAM" id="MobiDB-lite"/>
    </source>
</evidence>
<organism evidence="7 8">
    <name type="scientific">Fusarium kuroshium</name>
    <dbReference type="NCBI Taxonomy" id="2010991"/>
    <lineage>
        <taxon>Eukaryota</taxon>
        <taxon>Fungi</taxon>
        <taxon>Dikarya</taxon>
        <taxon>Ascomycota</taxon>
        <taxon>Pezizomycotina</taxon>
        <taxon>Sordariomycetes</taxon>
        <taxon>Hypocreomycetidae</taxon>
        <taxon>Hypocreales</taxon>
        <taxon>Nectriaceae</taxon>
        <taxon>Fusarium</taxon>
        <taxon>Fusarium solani species complex</taxon>
    </lineage>
</organism>
<dbReference type="InterPro" id="IPR001841">
    <property type="entry name" value="Znf_RING"/>
</dbReference>
<dbReference type="InterPro" id="IPR049627">
    <property type="entry name" value="SLX8"/>
</dbReference>
<proteinExistence type="predicted"/>
<protein>
    <recommendedName>
        <fullName evidence="6">RING-type domain-containing protein</fullName>
    </recommendedName>
</protein>
<dbReference type="GO" id="GO:0140082">
    <property type="term" value="F:SUMO-ubiquitin ligase activity"/>
    <property type="evidence" value="ECO:0007669"/>
    <property type="project" value="TreeGrafter"/>
</dbReference>
<evidence type="ECO:0000256" key="3">
    <source>
        <dbReference type="ARBA" id="ARBA00022833"/>
    </source>
</evidence>
<evidence type="ECO:0000313" key="7">
    <source>
        <dbReference type="EMBL" id="RMJ09915.1"/>
    </source>
</evidence>
<feature type="domain" description="RING-type" evidence="6">
    <location>
        <begin position="400"/>
        <end position="441"/>
    </location>
</feature>
<sequence>MDPGFFWMDSFVARLLQDNAALFWNTANSPPFAISMSRVVSSPDRAAGHSPRPIQTSQIDGGLAGQRIRPTTLLSSPPHSHSHSNSNRRPSPTATSTTQHHHHHHDHHNLASPPRRAAAAASSTAPTQNISTPPPRLPGLSSAPVGLWQGQHFELWSDGDQLIDLEDPFSPSHVDVDDPYLAAIINTEFSSPSTYPPFTDPTTRNSQSQGQSQGQGVNQPPTLQASALPQPLTYTGTAAAPRDPSTTCISGPERSTTQLSFSSTNAAAESQSTLRTLDSFDEHDLFDSPASSFSDTMPPALRRTTTAAAGRGAPAHTNKRRRTSTNTAPTNPTRTTPRRKSNAMPKDVEEVLGPKTPRSPIDVEPISDLTTIDLTETNDVPEDLKKPEKDDRVKIAAFQCVICMDDAANLTVTHCGHLYCASCLHQSLHVDATRGKCPMCRQKIDMKSRDAYNSKTKGFWPLELKLMTATRKGKRKANTLS</sequence>
<evidence type="ECO:0000313" key="8">
    <source>
        <dbReference type="Proteomes" id="UP000277212"/>
    </source>
</evidence>
<dbReference type="PANTHER" id="PTHR47094:SF1">
    <property type="entry name" value="RING-TYPE E3 UBIQUITIN TRANSFERASE"/>
    <property type="match status" value="1"/>
</dbReference>
<dbReference type="PROSITE" id="PS00518">
    <property type="entry name" value="ZF_RING_1"/>
    <property type="match status" value="1"/>
</dbReference>
<dbReference type="GO" id="GO:0033768">
    <property type="term" value="C:SUMO-targeted ubiquitin ligase complex"/>
    <property type="evidence" value="ECO:0007669"/>
    <property type="project" value="TreeGrafter"/>
</dbReference>
<dbReference type="Proteomes" id="UP000277212">
    <property type="component" value="Unassembled WGS sequence"/>
</dbReference>
<dbReference type="GO" id="GO:0032183">
    <property type="term" value="F:SUMO binding"/>
    <property type="evidence" value="ECO:0007669"/>
    <property type="project" value="TreeGrafter"/>
</dbReference>
<feature type="compositionally biased region" description="Low complexity" evidence="5">
    <location>
        <begin position="111"/>
        <end position="127"/>
    </location>
</feature>
<dbReference type="GO" id="GO:0008270">
    <property type="term" value="F:zinc ion binding"/>
    <property type="evidence" value="ECO:0007669"/>
    <property type="project" value="UniProtKB-KW"/>
</dbReference>
<feature type="compositionally biased region" description="Low complexity" evidence="5">
    <location>
        <begin position="69"/>
        <end position="93"/>
    </location>
</feature>
<dbReference type="GO" id="GO:0061630">
    <property type="term" value="F:ubiquitin protein ligase activity"/>
    <property type="evidence" value="ECO:0007669"/>
    <property type="project" value="InterPro"/>
</dbReference>
<keyword evidence="1" id="KW-0479">Metal-binding</keyword>
<dbReference type="EMBL" id="NKUJ01000224">
    <property type="protein sequence ID" value="RMJ09915.1"/>
    <property type="molecule type" value="Genomic_DNA"/>
</dbReference>
<dbReference type="GO" id="GO:0006511">
    <property type="term" value="P:ubiquitin-dependent protein catabolic process"/>
    <property type="evidence" value="ECO:0007669"/>
    <property type="project" value="TreeGrafter"/>
</dbReference>
<feature type="compositionally biased region" description="Low complexity" evidence="5">
    <location>
        <begin position="305"/>
        <end position="315"/>
    </location>
</feature>
<dbReference type="PANTHER" id="PTHR47094">
    <property type="entry name" value="ELFLESS, ISOFORM B"/>
    <property type="match status" value="1"/>
</dbReference>
<dbReference type="Gene3D" id="3.30.40.10">
    <property type="entry name" value="Zinc/RING finger domain, C3HC4 (zinc finger)"/>
    <property type="match status" value="1"/>
</dbReference>
<dbReference type="SMART" id="SM00184">
    <property type="entry name" value="RING"/>
    <property type="match status" value="1"/>
</dbReference>
<evidence type="ECO:0000256" key="1">
    <source>
        <dbReference type="ARBA" id="ARBA00022723"/>
    </source>
</evidence>
<evidence type="ECO:0000256" key="4">
    <source>
        <dbReference type="PROSITE-ProRule" id="PRU00175"/>
    </source>
</evidence>
<dbReference type="InterPro" id="IPR013083">
    <property type="entry name" value="Znf_RING/FYVE/PHD"/>
</dbReference>
<dbReference type="AlphaFoldDB" id="A0A3M2RY91"/>
<name>A0A3M2RY91_9HYPO</name>
<accession>A0A3M2RY91</accession>
<evidence type="ECO:0000259" key="6">
    <source>
        <dbReference type="PROSITE" id="PS50089"/>
    </source>
</evidence>
<dbReference type="PROSITE" id="PS50089">
    <property type="entry name" value="ZF_RING_2"/>
    <property type="match status" value="1"/>
</dbReference>
<keyword evidence="3" id="KW-0862">Zinc</keyword>
<gene>
    <name evidence="7" type="ORF">CDV36_010465</name>
</gene>
<feature type="region of interest" description="Disordered" evidence="5">
    <location>
        <begin position="188"/>
        <end position="267"/>
    </location>
</feature>
<feature type="compositionally biased region" description="Polar residues" evidence="5">
    <location>
        <begin position="244"/>
        <end position="267"/>
    </location>
</feature>
<dbReference type="OrthoDB" id="6270329at2759"/>
<keyword evidence="8" id="KW-1185">Reference proteome</keyword>